<dbReference type="PROSITE" id="PS50893">
    <property type="entry name" value="ABC_TRANSPORTER_2"/>
    <property type="match status" value="1"/>
</dbReference>
<organism evidence="6 7">
    <name type="scientific">Pseudomonas abietaniphila</name>
    <dbReference type="NCBI Taxonomy" id="89065"/>
    <lineage>
        <taxon>Bacteria</taxon>
        <taxon>Pseudomonadati</taxon>
        <taxon>Pseudomonadota</taxon>
        <taxon>Gammaproteobacteria</taxon>
        <taxon>Pseudomonadales</taxon>
        <taxon>Pseudomonadaceae</taxon>
        <taxon>Pseudomonas</taxon>
    </lineage>
</organism>
<evidence type="ECO:0000256" key="4">
    <source>
        <dbReference type="ARBA" id="ARBA00022840"/>
    </source>
</evidence>
<dbReference type="SUPFAM" id="SSF52540">
    <property type="entry name" value="P-loop containing nucleoside triphosphate hydrolases"/>
    <property type="match status" value="1"/>
</dbReference>
<dbReference type="PANTHER" id="PTHR42794:SF2">
    <property type="entry name" value="ABC TRANSPORTER ATP-BINDING PROTEIN"/>
    <property type="match status" value="1"/>
</dbReference>
<dbReference type="InterPro" id="IPR027417">
    <property type="entry name" value="P-loop_NTPase"/>
</dbReference>
<sequence>MNASNPALMASREGTPLLSAVNLSYAIKGAQLLKDFSLTIQPGENLGVVGPNGSGKSTLLKLLAGLKSPTHGDVLMQGKPLSTLRRRDIAQCLAVVEQQAQTSDKLTLQQAVELGRTPWLSALAPWSDVDRQIVEQAMADVNLQHLKQRAWHSLSGGERQRAHIARALAQRPHILLLDEPTNHLDIQQQLSILRRVHQLPVTTVIALHDLNQALACDRLAVLDAGELVALGSPFEVLTPERLHTTFGVAGHWLTDPFDGAKLLRLRPVSNDAP</sequence>
<reference evidence="7" key="1">
    <citation type="submission" date="2016-10" db="EMBL/GenBank/DDBJ databases">
        <authorList>
            <person name="Varghese N."/>
            <person name="Submissions S."/>
        </authorList>
    </citation>
    <scope>NUCLEOTIDE SEQUENCE [LARGE SCALE GENOMIC DNA]</scope>
    <source>
        <strain evidence="7">ATCC 700689</strain>
    </source>
</reference>
<dbReference type="RefSeq" id="WP_074756599.1">
    <property type="nucleotide sequence ID" value="NZ_FNCO01000015.1"/>
</dbReference>
<keyword evidence="7" id="KW-1185">Reference proteome</keyword>
<evidence type="ECO:0000256" key="3">
    <source>
        <dbReference type="ARBA" id="ARBA00022741"/>
    </source>
</evidence>
<proteinExistence type="inferred from homology"/>
<protein>
    <submittedName>
        <fullName evidence="6">Iron complex transport system ATP-binding protein</fullName>
    </submittedName>
</protein>
<comment type="similarity">
    <text evidence="1">Belongs to the ABC transporter superfamily.</text>
</comment>
<evidence type="ECO:0000256" key="1">
    <source>
        <dbReference type="ARBA" id="ARBA00005417"/>
    </source>
</evidence>
<keyword evidence="4 6" id="KW-0067">ATP-binding</keyword>
<dbReference type="InterPro" id="IPR003593">
    <property type="entry name" value="AAA+_ATPase"/>
</dbReference>
<dbReference type="GO" id="GO:0005524">
    <property type="term" value="F:ATP binding"/>
    <property type="evidence" value="ECO:0007669"/>
    <property type="project" value="UniProtKB-KW"/>
</dbReference>
<dbReference type="CDD" id="cd03214">
    <property type="entry name" value="ABC_Iron-Siderophores_B12_Hemin"/>
    <property type="match status" value="1"/>
</dbReference>
<dbReference type="PANTHER" id="PTHR42794">
    <property type="entry name" value="HEMIN IMPORT ATP-BINDING PROTEIN HMUV"/>
    <property type="match status" value="1"/>
</dbReference>
<dbReference type="GO" id="GO:0016887">
    <property type="term" value="F:ATP hydrolysis activity"/>
    <property type="evidence" value="ECO:0007669"/>
    <property type="project" value="InterPro"/>
</dbReference>
<evidence type="ECO:0000313" key="7">
    <source>
        <dbReference type="Proteomes" id="UP000182894"/>
    </source>
</evidence>
<dbReference type="Pfam" id="PF00005">
    <property type="entry name" value="ABC_tran"/>
    <property type="match status" value="1"/>
</dbReference>
<accession>A0A1G8LZL3</accession>
<keyword evidence="2" id="KW-0813">Transport</keyword>
<feature type="domain" description="ABC transporter" evidence="5">
    <location>
        <begin position="18"/>
        <end position="249"/>
    </location>
</feature>
<dbReference type="Gene3D" id="3.40.50.300">
    <property type="entry name" value="P-loop containing nucleotide triphosphate hydrolases"/>
    <property type="match status" value="1"/>
</dbReference>
<dbReference type="STRING" id="89065.SAMN05216605_11534"/>
<dbReference type="AlphaFoldDB" id="A0A1G8LZL3"/>
<gene>
    <name evidence="6" type="ORF">SAMN05216605_11534</name>
</gene>
<evidence type="ECO:0000259" key="5">
    <source>
        <dbReference type="PROSITE" id="PS50893"/>
    </source>
</evidence>
<dbReference type="SMART" id="SM00382">
    <property type="entry name" value="AAA"/>
    <property type="match status" value="1"/>
</dbReference>
<dbReference type="EMBL" id="FNCO01000015">
    <property type="protein sequence ID" value="SDI61085.1"/>
    <property type="molecule type" value="Genomic_DNA"/>
</dbReference>
<dbReference type="InterPro" id="IPR003439">
    <property type="entry name" value="ABC_transporter-like_ATP-bd"/>
</dbReference>
<dbReference type="Proteomes" id="UP000182894">
    <property type="component" value="Unassembled WGS sequence"/>
</dbReference>
<keyword evidence="3" id="KW-0547">Nucleotide-binding</keyword>
<evidence type="ECO:0000313" key="6">
    <source>
        <dbReference type="EMBL" id="SDI61085.1"/>
    </source>
</evidence>
<name>A0A1G8LZL3_9PSED</name>
<dbReference type="FunFam" id="3.40.50.300:FF:000134">
    <property type="entry name" value="Iron-enterobactin ABC transporter ATP-binding protein"/>
    <property type="match status" value="1"/>
</dbReference>
<evidence type="ECO:0000256" key="2">
    <source>
        <dbReference type="ARBA" id="ARBA00022448"/>
    </source>
</evidence>